<protein>
    <submittedName>
        <fullName evidence="2">Uncharacterized protein</fullName>
    </submittedName>
</protein>
<organism evidence="2 3">
    <name type="scientific">Calocera cornea HHB12733</name>
    <dbReference type="NCBI Taxonomy" id="1353952"/>
    <lineage>
        <taxon>Eukaryota</taxon>
        <taxon>Fungi</taxon>
        <taxon>Dikarya</taxon>
        <taxon>Basidiomycota</taxon>
        <taxon>Agaricomycotina</taxon>
        <taxon>Dacrymycetes</taxon>
        <taxon>Dacrymycetales</taxon>
        <taxon>Dacrymycetaceae</taxon>
        <taxon>Calocera</taxon>
    </lineage>
</organism>
<evidence type="ECO:0000313" key="2">
    <source>
        <dbReference type="EMBL" id="KZT50463.1"/>
    </source>
</evidence>
<feature type="region of interest" description="Disordered" evidence="1">
    <location>
        <begin position="1"/>
        <end position="98"/>
    </location>
</feature>
<feature type="region of interest" description="Disordered" evidence="1">
    <location>
        <begin position="263"/>
        <end position="286"/>
    </location>
</feature>
<gene>
    <name evidence="2" type="ORF">CALCODRAFT_521952</name>
</gene>
<dbReference type="Proteomes" id="UP000076842">
    <property type="component" value="Unassembled WGS sequence"/>
</dbReference>
<evidence type="ECO:0000313" key="3">
    <source>
        <dbReference type="Proteomes" id="UP000076842"/>
    </source>
</evidence>
<dbReference type="AlphaFoldDB" id="A0A165C9V6"/>
<proteinExistence type="predicted"/>
<sequence>MNHNPTSMPTVGRAAGAMAPDNPSICDGQSSDISSAKVDREVPSCAPRSVAARLRGGESIHPGGPAPDPGSGVGNPAPASNRKPSSINNSRRTGAIPVIKNPAPPFSIGEGSVEANGIINLFLLMEANPNIASHIAVSHASSGDSAHQASLPVSNNLQLPSAPSYDAPPAYEPIAPLVYQRGNLTLASETTALQYQDNRRAGSSGDGYFERRFEEGRKAAQALKKSAPSVGLAYYDEAVKVIDVLKTWFNFFDVHPNAAYTPLSNSDPAEWPPKDKKAPAPLLSPL</sequence>
<evidence type="ECO:0000256" key="1">
    <source>
        <dbReference type="SAM" id="MobiDB-lite"/>
    </source>
</evidence>
<name>A0A165C9V6_9BASI</name>
<dbReference type="InParanoid" id="A0A165C9V6"/>
<keyword evidence="3" id="KW-1185">Reference proteome</keyword>
<reference evidence="2 3" key="1">
    <citation type="journal article" date="2016" name="Mol. Biol. Evol.">
        <title>Comparative Genomics of Early-Diverging Mushroom-Forming Fungi Provides Insights into the Origins of Lignocellulose Decay Capabilities.</title>
        <authorList>
            <person name="Nagy L.G."/>
            <person name="Riley R."/>
            <person name="Tritt A."/>
            <person name="Adam C."/>
            <person name="Daum C."/>
            <person name="Floudas D."/>
            <person name="Sun H."/>
            <person name="Yadav J.S."/>
            <person name="Pangilinan J."/>
            <person name="Larsson K.H."/>
            <person name="Matsuura K."/>
            <person name="Barry K."/>
            <person name="Labutti K."/>
            <person name="Kuo R."/>
            <person name="Ohm R.A."/>
            <person name="Bhattacharya S.S."/>
            <person name="Shirouzu T."/>
            <person name="Yoshinaga Y."/>
            <person name="Martin F.M."/>
            <person name="Grigoriev I.V."/>
            <person name="Hibbett D.S."/>
        </authorList>
    </citation>
    <scope>NUCLEOTIDE SEQUENCE [LARGE SCALE GENOMIC DNA]</scope>
    <source>
        <strain evidence="2 3">HHB12733</strain>
    </source>
</reference>
<dbReference type="EMBL" id="KV424173">
    <property type="protein sequence ID" value="KZT50463.1"/>
    <property type="molecule type" value="Genomic_DNA"/>
</dbReference>
<accession>A0A165C9V6</accession>
<feature type="compositionally biased region" description="Polar residues" evidence="1">
    <location>
        <begin position="82"/>
        <end position="92"/>
    </location>
</feature>